<dbReference type="Gene3D" id="1.10.10.60">
    <property type="entry name" value="Homeodomain-like"/>
    <property type="match status" value="2"/>
</dbReference>
<gene>
    <name evidence="5" type="ORF">MKP09_08805</name>
</gene>
<keyword evidence="1" id="KW-0805">Transcription regulation</keyword>
<feature type="domain" description="HTH araC/xylS-type" evidence="4">
    <location>
        <begin position="173"/>
        <end position="271"/>
    </location>
</feature>
<evidence type="ECO:0000259" key="4">
    <source>
        <dbReference type="PROSITE" id="PS01124"/>
    </source>
</evidence>
<dbReference type="PANTHER" id="PTHR43280">
    <property type="entry name" value="ARAC-FAMILY TRANSCRIPTIONAL REGULATOR"/>
    <property type="match status" value="1"/>
</dbReference>
<name>A0ABS9SI00_9BACT</name>
<dbReference type="SUPFAM" id="SSF51215">
    <property type="entry name" value="Regulatory protein AraC"/>
    <property type="match status" value="1"/>
</dbReference>
<reference evidence="5 6" key="1">
    <citation type="submission" date="2022-02" db="EMBL/GenBank/DDBJ databases">
        <authorList>
            <person name="Min J."/>
        </authorList>
    </citation>
    <scope>NUCLEOTIDE SEQUENCE [LARGE SCALE GENOMIC DNA]</scope>
    <source>
        <strain evidence="5 6">GR10-1</strain>
    </source>
</reference>
<proteinExistence type="predicted"/>
<sequence length="276" mass="31885">MVVNTVGFESISANTIYPVQGHPRAYSFFPEQGRRLHEYQIIYFVDGEGSFKSASTAKTKIESGHVAILFPGQWHTYHPCASTGWKVFYIGFEGAMIDNILAKEFISFNKQILNVGFSETLVDLFKRAIEIAKEDSLLLQQRLAGIAFNIVTEALFLSNKRMSEKEQTAEVIEKAKAIMYENYNNDIDLENLSEKLCSSYSWFRKVFKKYTGYAPAHYFQEIKIRKAKEFLLETDMSIKEIAYELNYQSYEYFISRFKKHTGVTPVEYKKQSSFGL</sequence>
<evidence type="ECO:0000256" key="1">
    <source>
        <dbReference type="ARBA" id="ARBA00023015"/>
    </source>
</evidence>
<accession>A0ABS9SI00</accession>
<keyword evidence="3" id="KW-0804">Transcription</keyword>
<dbReference type="Pfam" id="PF02311">
    <property type="entry name" value="AraC_binding"/>
    <property type="match status" value="1"/>
</dbReference>
<evidence type="ECO:0000256" key="3">
    <source>
        <dbReference type="ARBA" id="ARBA00023163"/>
    </source>
</evidence>
<dbReference type="InterPro" id="IPR018060">
    <property type="entry name" value="HTH_AraC"/>
</dbReference>
<organism evidence="5 6">
    <name type="scientific">Niabella ginsengisoli</name>
    <dbReference type="NCBI Taxonomy" id="522298"/>
    <lineage>
        <taxon>Bacteria</taxon>
        <taxon>Pseudomonadati</taxon>
        <taxon>Bacteroidota</taxon>
        <taxon>Chitinophagia</taxon>
        <taxon>Chitinophagales</taxon>
        <taxon>Chitinophagaceae</taxon>
        <taxon>Niabella</taxon>
    </lineage>
</organism>
<keyword evidence="2" id="KW-0238">DNA-binding</keyword>
<dbReference type="Pfam" id="PF12833">
    <property type="entry name" value="HTH_18"/>
    <property type="match status" value="1"/>
</dbReference>
<dbReference type="Gene3D" id="2.60.120.280">
    <property type="entry name" value="Regulatory protein AraC"/>
    <property type="match status" value="1"/>
</dbReference>
<dbReference type="InterPro" id="IPR009057">
    <property type="entry name" value="Homeodomain-like_sf"/>
</dbReference>
<evidence type="ECO:0000313" key="6">
    <source>
        <dbReference type="Proteomes" id="UP001202248"/>
    </source>
</evidence>
<dbReference type="PROSITE" id="PS00041">
    <property type="entry name" value="HTH_ARAC_FAMILY_1"/>
    <property type="match status" value="1"/>
</dbReference>
<evidence type="ECO:0000256" key="2">
    <source>
        <dbReference type="ARBA" id="ARBA00023125"/>
    </source>
</evidence>
<dbReference type="SMART" id="SM00342">
    <property type="entry name" value="HTH_ARAC"/>
    <property type="match status" value="1"/>
</dbReference>
<evidence type="ECO:0000313" key="5">
    <source>
        <dbReference type="EMBL" id="MCH5597998.1"/>
    </source>
</evidence>
<dbReference type="SUPFAM" id="SSF46689">
    <property type="entry name" value="Homeodomain-like"/>
    <property type="match status" value="2"/>
</dbReference>
<keyword evidence="6" id="KW-1185">Reference proteome</keyword>
<dbReference type="PANTHER" id="PTHR43280:SF30">
    <property type="entry name" value="MMSAB OPERON REGULATORY PROTEIN"/>
    <property type="match status" value="1"/>
</dbReference>
<dbReference type="PRINTS" id="PR00032">
    <property type="entry name" value="HTHARAC"/>
</dbReference>
<dbReference type="PROSITE" id="PS01124">
    <property type="entry name" value="HTH_ARAC_FAMILY_2"/>
    <property type="match status" value="1"/>
</dbReference>
<dbReference type="InterPro" id="IPR018062">
    <property type="entry name" value="HTH_AraC-typ_CS"/>
</dbReference>
<dbReference type="InterPro" id="IPR003313">
    <property type="entry name" value="AraC-bd"/>
</dbReference>
<dbReference type="InterPro" id="IPR037923">
    <property type="entry name" value="HTH-like"/>
</dbReference>
<protein>
    <submittedName>
        <fullName evidence="5">AraC family transcriptional regulator</fullName>
    </submittedName>
</protein>
<dbReference type="Proteomes" id="UP001202248">
    <property type="component" value="Unassembled WGS sequence"/>
</dbReference>
<dbReference type="EMBL" id="JAKWBL010000001">
    <property type="protein sequence ID" value="MCH5597998.1"/>
    <property type="molecule type" value="Genomic_DNA"/>
</dbReference>
<dbReference type="InterPro" id="IPR020449">
    <property type="entry name" value="Tscrpt_reg_AraC-type_HTH"/>
</dbReference>
<dbReference type="RefSeq" id="WP_240827347.1">
    <property type="nucleotide sequence ID" value="NZ_JAKWBL010000001.1"/>
</dbReference>
<comment type="caution">
    <text evidence="5">The sequence shown here is derived from an EMBL/GenBank/DDBJ whole genome shotgun (WGS) entry which is preliminary data.</text>
</comment>